<dbReference type="EMBL" id="LKHS01000021">
    <property type="protein sequence ID" value="KQH84139.1"/>
    <property type="molecule type" value="Genomic_DNA"/>
</dbReference>
<dbReference type="CDD" id="cd06170">
    <property type="entry name" value="LuxR_C_like"/>
    <property type="match status" value="1"/>
</dbReference>
<dbReference type="GO" id="GO:0006355">
    <property type="term" value="P:regulation of DNA-templated transcription"/>
    <property type="evidence" value="ECO:0007669"/>
    <property type="project" value="InterPro"/>
</dbReference>
<dbReference type="InterPro" id="IPR000792">
    <property type="entry name" value="Tscrpt_reg_LuxR_C"/>
</dbReference>
<dbReference type="Proteomes" id="UP000051221">
    <property type="component" value="Unassembled WGS sequence"/>
</dbReference>
<evidence type="ECO:0000256" key="1">
    <source>
        <dbReference type="ARBA" id="ARBA00023015"/>
    </source>
</evidence>
<evidence type="ECO:0000313" key="5">
    <source>
        <dbReference type="EMBL" id="KQH84139.1"/>
    </source>
</evidence>
<dbReference type="InterPro" id="IPR036388">
    <property type="entry name" value="WH-like_DNA-bd_sf"/>
</dbReference>
<keyword evidence="2" id="KW-0238">DNA-binding</keyword>
<dbReference type="SUPFAM" id="SSF46894">
    <property type="entry name" value="C-terminal effector domain of the bipartite response regulators"/>
    <property type="match status" value="1"/>
</dbReference>
<dbReference type="InParanoid" id="A0A0Q2S9Y5"/>
<dbReference type="InterPro" id="IPR016032">
    <property type="entry name" value="Sig_transdc_resp-reg_C-effctor"/>
</dbReference>
<protein>
    <submittedName>
        <fullName evidence="5">LuxR family transcriptional regulator</fullName>
    </submittedName>
</protein>
<evidence type="ECO:0000256" key="3">
    <source>
        <dbReference type="ARBA" id="ARBA00023163"/>
    </source>
</evidence>
<dbReference type="FunFam" id="1.10.10.10:FF:000153">
    <property type="entry name" value="LuxR family transcriptional regulator"/>
    <property type="match status" value="1"/>
</dbReference>
<dbReference type="AlphaFoldDB" id="A0A0Q2S9Y5"/>
<dbReference type="Gene3D" id="3.40.50.2300">
    <property type="match status" value="1"/>
</dbReference>
<evidence type="ECO:0000256" key="2">
    <source>
        <dbReference type="ARBA" id="ARBA00023125"/>
    </source>
</evidence>
<dbReference type="PROSITE" id="PS50043">
    <property type="entry name" value="HTH_LUXR_2"/>
    <property type="match status" value="1"/>
</dbReference>
<dbReference type="SMART" id="SM00421">
    <property type="entry name" value="HTH_LUXR"/>
    <property type="match status" value="1"/>
</dbReference>
<evidence type="ECO:0000259" key="4">
    <source>
        <dbReference type="PROSITE" id="PS50043"/>
    </source>
</evidence>
<feature type="domain" description="HTH luxR-type" evidence="4">
    <location>
        <begin position="149"/>
        <end position="214"/>
    </location>
</feature>
<sequence length="216" mass="24730">MQRANYARTIYYLCLDATLPPPPPLGDALTRLALPVPQIEPEQLLQAYQADKHKILLFNYGEHDAIRQRLGPLPITSPHLETILFGVEKRLHTEELLTFGNLKGLFYQDDAPSSIAQGLAEITNGQNWLPRHVSSQLLHYYRHIFQHHHTQATIELTTRELQILRSLQTGASNIQMAESLFISEFTVKSHLYQIFKKLSVKNRTQAITWANQNLLS</sequence>
<keyword evidence="6" id="KW-1185">Reference proteome</keyword>
<dbReference type="PANTHER" id="PTHR44688">
    <property type="entry name" value="DNA-BINDING TRANSCRIPTIONAL ACTIVATOR DEVR_DOSR"/>
    <property type="match status" value="1"/>
</dbReference>
<dbReference type="RefSeq" id="WP_055466918.1">
    <property type="nucleotide sequence ID" value="NZ_LKHS01000021.1"/>
</dbReference>
<dbReference type="Pfam" id="PF00196">
    <property type="entry name" value="GerE"/>
    <property type="match status" value="1"/>
</dbReference>
<gene>
    <name evidence="5" type="ORF">AMR76_19310</name>
</gene>
<accession>A0A0Q2S9Y5</accession>
<dbReference type="GO" id="GO:0003677">
    <property type="term" value="F:DNA binding"/>
    <property type="evidence" value="ECO:0007669"/>
    <property type="project" value="UniProtKB-KW"/>
</dbReference>
<dbReference type="Gene3D" id="1.10.10.10">
    <property type="entry name" value="Winged helix-like DNA-binding domain superfamily/Winged helix DNA-binding domain"/>
    <property type="match status" value="1"/>
</dbReference>
<keyword evidence="1" id="KW-0805">Transcription regulation</keyword>
<proteinExistence type="predicted"/>
<comment type="caution">
    <text evidence="5">The sequence shown here is derived from an EMBL/GenBank/DDBJ whole genome shotgun (WGS) entry which is preliminary data.</text>
</comment>
<name>A0A0Q2S9Y5_VIBFU</name>
<keyword evidence="3" id="KW-0804">Transcription</keyword>
<evidence type="ECO:0000313" key="6">
    <source>
        <dbReference type="Proteomes" id="UP000051221"/>
    </source>
</evidence>
<dbReference type="PRINTS" id="PR00038">
    <property type="entry name" value="HTHLUXR"/>
</dbReference>
<reference evidence="5 6" key="1">
    <citation type="submission" date="2015-08" db="EMBL/GenBank/DDBJ databases">
        <title>Antibacterial properties of a collection of Vibrionaceae strains.</title>
        <authorList>
            <person name="Giubergia S."/>
        </authorList>
    </citation>
    <scope>NUCLEOTIDE SEQUENCE [LARGE SCALE GENOMIC DNA]</scope>
    <source>
        <strain evidence="5 6">S0821</strain>
    </source>
</reference>
<organism evidence="5 6">
    <name type="scientific">Vibrio furnissii</name>
    <dbReference type="NCBI Taxonomy" id="29494"/>
    <lineage>
        <taxon>Bacteria</taxon>
        <taxon>Pseudomonadati</taxon>
        <taxon>Pseudomonadota</taxon>
        <taxon>Gammaproteobacteria</taxon>
        <taxon>Vibrionales</taxon>
        <taxon>Vibrionaceae</taxon>
        <taxon>Vibrio</taxon>
    </lineage>
</organism>
<dbReference type="PANTHER" id="PTHR44688:SF16">
    <property type="entry name" value="DNA-BINDING TRANSCRIPTIONAL ACTIVATOR DEVR_DOSR"/>
    <property type="match status" value="1"/>
</dbReference>